<protein>
    <recommendedName>
        <fullName evidence="5">ABC transporter substrate-binding protein</fullName>
    </recommendedName>
</protein>
<dbReference type="PIRSF" id="PIRSF017082">
    <property type="entry name" value="YflP"/>
    <property type="match status" value="1"/>
</dbReference>
<dbReference type="AlphaFoldDB" id="A0A1W6ZJ05"/>
<keyword evidence="4" id="KW-1185">Reference proteome</keyword>
<dbReference type="Gene3D" id="3.40.190.150">
    <property type="entry name" value="Bordetella uptake gene, domain 1"/>
    <property type="match status" value="1"/>
</dbReference>
<dbReference type="Gene3D" id="3.40.190.10">
    <property type="entry name" value="Periplasmic binding protein-like II"/>
    <property type="match status" value="1"/>
</dbReference>
<dbReference type="Proteomes" id="UP000194161">
    <property type="component" value="Chromosome"/>
</dbReference>
<dbReference type="EMBL" id="CP021111">
    <property type="protein sequence ID" value="ARP97331.1"/>
    <property type="molecule type" value="Genomic_DNA"/>
</dbReference>
<proteinExistence type="inferred from homology"/>
<reference evidence="3 4" key="1">
    <citation type="submission" date="2017-05" db="EMBL/GenBank/DDBJ databases">
        <title>Complete and WGS of Bordetella genogroups.</title>
        <authorList>
            <person name="Spilker T."/>
            <person name="LiPuma J."/>
        </authorList>
    </citation>
    <scope>NUCLEOTIDE SEQUENCE [LARGE SCALE GENOMIC DNA]</scope>
    <source>
        <strain evidence="3 4">AU7206</strain>
    </source>
</reference>
<dbReference type="PANTHER" id="PTHR42928:SF5">
    <property type="entry name" value="BLR1237 PROTEIN"/>
    <property type="match status" value="1"/>
</dbReference>
<dbReference type="InterPro" id="IPR042100">
    <property type="entry name" value="Bug_dom1"/>
</dbReference>
<evidence type="ECO:0000313" key="4">
    <source>
        <dbReference type="Proteomes" id="UP000194161"/>
    </source>
</evidence>
<dbReference type="STRING" id="463040.CAL15_07210"/>
<comment type="similarity">
    <text evidence="1">Belongs to the UPF0065 (bug) family.</text>
</comment>
<name>A0A1W6ZJ05_9BORD</name>
<dbReference type="InterPro" id="IPR006311">
    <property type="entry name" value="TAT_signal"/>
</dbReference>
<accession>A0A1W6ZJ05</accession>
<dbReference type="CDD" id="cd07012">
    <property type="entry name" value="PBP2_Bug_TTT"/>
    <property type="match status" value="1"/>
</dbReference>
<organism evidence="3 4">
    <name type="scientific">Bordetella genomosp. 13</name>
    <dbReference type="NCBI Taxonomy" id="463040"/>
    <lineage>
        <taxon>Bacteria</taxon>
        <taxon>Pseudomonadati</taxon>
        <taxon>Pseudomonadota</taxon>
        <taxon>Betaproteobacteria</taxon>
        <taxon>Burkholderiales</taxon>
        <taxon>Alcaligenaceae</taxon>
        <taxon>Bordetella</taxon>
    </lineage>
</organism>
<keyword evidence="2" id="KW-0732">Signal</keyword>
<evidence type="ECO:0008006" key="5">
    <source>
        <dbReference type="Google" id="ProtNLM"/>
    </source>
</evidence>
<feature type="signal peptide" evidence="2">
    <location>
        <begin position="1"/>
        <end position="37"/>
    </location>
</feature>
<sequence>MMKTNVLFGAARRSLLRTMGLLTLGCAALGAVPAASAQTAAWPGGRPVELVVPYPAGGSSDVIARLLARSLGEQLGASFVVVNKSGAATAIGTAYVAKAANDGHTLLLADSPFVVNAAANPKVPYDPVGEFAPVAIVGTSPSFLYAPAGRYDSLQALVEAARSNPGQLSAGSAGTGTSSHLLFEIMMKEAGIKLNHVPYRGSSPALTDTVAGTVDASFSTYASAQPFVASGRLKVLAMTAPERLPAFPGVPTFKEAGMPGMTFQTWWGVLGPKGMPQGVVDKLNAALGKALQDEAILKQFQVLSVVPGLTTPQVFGQTVERDYQHWVDVIKTSGIQIE</sequence>
<evidence type="ECO:0000256" key="1">
    <source>
        <dbReference type="ARBA" id="ARBA00006987"/>
    </source>
</evidence>
<dbReference type="KEGG" id="bgm:CAL15_07210"/>
<gene>
    <name evidence="3" type="ORF">CAL15_07210</name>
</gene>
<dbReference type="InterPro" id="IPR005064">
    <property type="entry name" value="BUG"/>
</dbReference>
<dbReference type="PROSITE" id="PS51318">
    <property type="entry name" value="TAT"/>
    <property type="match status" value="1"/>
</dbReference>
<feature type="chain" id="PRO_5012709865" description="ABC transporter substrate-binding protein" evidence="2">
    <location>
        <begin position="38"/>
        <end position="338"/>
    </location>
</feature>
<dbReference type="PANTHER" id="PTHR42928">
    <property type="entry name" value="TRICARBOXYLATE-BINDING PROTEIN"/>
    <property type="match status" value="1"/>
</dbReference>
<dbReference type="Pfam" id="PF03401">
    <property type="entry name" value="TctC"/>
    <property type="match status" value="1"/>
</dbReference>
<evidence type="ECO:0000256" key="2">
    <source>
        <dbReference type="SAM" id="SignalP"/>
    </source>
</evidence>
<dbReference type="SUPFAM" id="SSF53850">
    <property type="entry name" value="Periplasmic binding protein-like II"/>
    <property type="match status" value="1"/>
</dbReference>
<evidence type="ECO:0000313" key="3">
    <source>
        <dbReference type="EMBL" id="ARP97331.1"/>
    </source>
</evidence>